<organism evidence="4 5">
    <name type="scientific">Lactococcus lactis subsp. cremoris</name>
    <name type="common">Streptococcus cremoris</name>
    <dbReference type="NCBI Taxonomy" id="1359"/>
    <lineage>
        <taxon>Bacteria</taxon>
        <taxon>Bacillati</taxon>
        <taxon>Bacillota</taxon>
        <taxon>Bacilli</taxon>
        <taxon>Lactobacillales</taxon>
        <taxon>Streptococcaceae</taxon>
        <taxon>Lactococcus</taxon>
    </lineage>
</organism>
<evidence type="ECO:0000313" key="5">
    <source>
        <dbReference type="Proteomes" id="UP000191806"/>
    </source>
</evidence>
<name>A0A1V0PD03_LACLC</name>
<feature type="compositionally biased region" description="Polar residues" evidence="1">
    <location>
        <begin position="1057"/>
        <end position="1070"/>
    </location>
</feature>
<feature type="transmembrane region" description="Helical" evidence="2">
    <location>
        <begin position="600"/>
        <end position="621"/>
    </location>
</feature>
<evidence type="ECO:0000256" key="3">
    <source>
        <dbReference type="SAM" id="SignalP"/>
    </source>
</evidence>
<accession>A0A1V0PD03</accession>
<feature type="compositionally biased region" description="Low complexity" evidence="1">
    <location>
        <begin position="737"/>
        <end position="750"/>
    </location>
</feature>
<feature type="signal peptide" evidence="3">
    <location>
        <begin position="1"/>
        <end position="27"/>
    </location>
</feature>
<feature type="chain" id="PRO_5041260835" evidence="3">
    <location>
        <begin position="28"/>
        <end position="1070"/>
    </location>
</feature>
<reference evidence="4 5" key="1">
    <citation type="journal article" date="2017" name="BMC Genomics">
        <title>Comparative and functional genomics of the Lactococcus lactis taxon; insights into evolution and niche adaptation.</title>
        <authorList>
            <person name="Kelleher P."/>
            <person name="Bottacini F."/>
            <person name="Mahony J."/>
            <person name="Kilcawley K.N."/>
            <person name="van Sinderen D."/>
        </authorList>
    </citation>
    <scope>NUCLEOTIDE SEQUENCE [LARGE SCALE GENOMIC DNA]</scope>
    <source>
        <strain evidence="4 5">JM1</strain>
        <plasmid evidence="5">pmpjm1</plasmid>
    </source>
</reference>
<keyword evidence="2" id="KW-0472">Membrane</keyword>
<feature type="compositionally biased region" description="Polar residues" evidence="1">
    <location>
        <begin position="860"/>
        <end position="884"/>
    </location>
</feature>
<protein>
    <submittedName>
        <fullName evidence="4">Uncharacterized protein</fullName>
    </submittedName>
</protein>
<dbReference type="EMBL" id="CP016746">
    <property type="protein sequence ID" value="ARE27144.2"/>
    <property type="molecule type" value="Genomic_DNA"/>
</dbReference>
<keyword evidence="3" id="KW-0732">Signal</keyword>
<keyword evidence="2" id="KW-1133">Transmembrane helix</keyword>
<evidence type="ECO:0000313" key="4">
    <source>
        <dbReference type="EMBL" id="ARE27144.2"/>
    </source>
</evidence>
<evidence type="ECO:0000256" key="1">
    <source>
        <dbReference type="SAM" id="MobiDB-lite"/>
    </source>
</evidence>
<feature type="compositionally biased region" description="Low complexity" evidence="1">
    <location>
        <begin position="896"/>
        <end position="929"/>
    </location>
</feature>
<feature type="region of interest" description="Disordered" evidence="1">
    <location>
        <begin position="1040"/>
        <end position="1070"/>
    </location>
</feature>
<feature type="region of interest" description="Disordered" evidence="1">
    <location>
        <begin position="737"/>
        <end position="781"/>
    </location>
</feature>
<feature type="compositionally biased region" description="Polar residues" evidence="1">
    <location>
        <begin position="824"/>
        <end position="838"/>
    </location>
</feature>
<feature type="transmembrane region" description="Helical" evidence="2">
    <location>
        <begin position="272"/>
        <end position="295"/>
    </location>
</feature>
<feature type="compositionally biased region" description="Basic and acidic residues" evidence="1">
    <location>
        <begin position="842"/>
        <end position="856"/>
    </location>
</feature>
<feature type="transmembrane region" description="Helical" evidence="2">
    <location>
        <begin position="672"/>
        <end position="690"/>
    </location>
</feature>
<dbReference type="Proteomes" id="UP000191806">
    <property type="component" value="Plasmid pJM1A"/>
</dbReference>
<evidence type="ECO:0000256" key="2">
    <source>
        <dbReference type="SAM" id="Phobius"/>
    </source>
</evidence>
<feature type="compositionally biased region" description="Basic and acidic residues" evidence="1">
    <location>
        <begin position="751"/>
        <end position="766"/>
    </location>
</feature>
<feature type="transmembrane region" description="Helical" evidence="2">
    <location>
        <begin position="307"/>
        <end position="325"/>
    </location>
</feature>
<geneLocation type="plasmid" evidence="5">
    <name>pmpjm1</name>
</geneLocation>
<dbReference type="RefSeq" id="WP_063280579.1">
    <property type="nucleotide sequence ID" value="NZ_CP016746.2"/>
</dbReference>
<feature type="region of interest" description="Disordered" evidence="1">
    <location>
        <begin position="794"/>
        <end position="967"/>
    </location>
</feature>
<keyword evidence="2" id="KW-0812">Transmembrane</keyword>
<feature type="transmembrane region" description="Helical" evidence="2">
    <location>
        <begin position="558"/>
        <end position="579"/>
    </location>
</feature>
<gene>
    <name evidence="4" type="ORF">LLJM1_04075</name>
</gene>
<proteinExistence type="predicted"/>
<feature type="compositionally biased region" description="Basic and acidic residues" evidence="1">
    <location>
        <begin position="954"/>
        <end position="967"/>
    </location>
</feature>
<sequence>MITKKRLTIVFSLIVGLLMCLPMTTYADSSDSSNTSGNLPSNLGNYDKGEGLQIVSWNLTDSFGDAALPDAAKSSDFFPSNRGDGAVDPSGVYSLFSNSVTDMQKDESSSDKKTGMSVGSSLIGIGMDSTLGASQNNYSASYSFKTIDLIGKRIDQTSPLDKNGEYSAEKGLDGFIVFRNSLSQQKVLVASANGTTSKQTGIEKAVNILNQVSGGIFDVMDKIFLLLMNIAKNLNPFVLFDHFSLFGSLGGNSSLNNFITPIFNSMGWLGQFARSAVFTGLLFGIIFLSGLYAIMKTGRVSKGVLKIAMYIGVGLALIPLAGTLYTNAINSQIKHVSNESLSSDMTLSDYLDVQDWALNCNFALPAGMKYDPSVGFTPSLVKAINEMAKPKAYRSKSDDDYANYIKKQYTSQTTFSPSSYSSYVNGIFGDSASKSYSSRILHSKNLTTEEVLSNKPSKDNKSYGDYSSSALITRGGLTYSTTNQNGVFSQPEPALDATGTYSTGLSYVGTYNLLAGDGDNGNFTITNSFLSGFGGNKSYSSVVLPGASGVLSLLSDSLGSWSLIVLYFSMLLILGKIIIEGFYRGFVDGFKSLFGSFSSMVTLSFYVLTTVVFVLVFYTVIDFGHNFITMLFSIGDSISNGSKVTYFPTTSAHFWQPGKKISNEISQMANSVIGGLLKTSLNLFIFFFILKNIKSLGSKLYDFLSQTSEGISSLIIGAFNGISSGKFSPAYSGSGGNFTNSSKSGNNSNSRGKEDKADALDKKEKEAEEAEDKAKKNKEKLESGLFGAAVGSALTKHNNNNNNNNNKDDVNNKNDVNNEDENNSASTEQAGDENTTPIENLKTSEHEGDLNEKNQEVDDSQNSEQLEQPNEQVLDSGQDNQQATEAEKLDANSPDSGNSANSAQSSSSSDFLKTPKSSSSSDSSKTSKSNNVGENGVQLSRDKKNSGKINHALNVKDRKIGRDVKNNDKIHQKEVKKVKHHASLEPMKNRVNNIKAAGRAFHKISNGDFKGAYQEKNNIHSTTKVKQLTERKKKALIAKSKSERDLNNHLSVKKHNINSVRKINNINKEK</sequence>
<keyword evidence="4" id="KW-0614">Plasmid</keyword>
<dbReference type="AlphaFoldDB" id="A0A1V0PD03"/>